<dbReference type="PANTHER" id="PTHR33281:SF19">
    <property type="entry name" value="VOLTAGE-DEPENDENT ANION CHANNEL-FORMING PROTEIN YNEE"/>
    <property type="match status" value="1"/>
</dbReference>
<dbReference type="EMBL" id="KV423934">
    <property type="protein sequence ID" value="KZT60110.1"/>
    <property type="molecule type" value="Genomic_DNA"/>
</dbReference>
<dbReference type="GO" id="GO:0005254">
    <property type="term" value="F:chloride channel activity"/>
    <property type="evidence" value="ECO:0007669"/>
    <property type="project" value="InterPro"/>
</dbReference>
<keyword evidence="4 8" id="KW-0812">Transmembrane</keyword>
<evidence type="ECO:0000256" key="1">
    <source>
        <dbReference type="ARBA" id="ARBA00004651"/>
    </source>
</evidence>
<dbReference type="GO" id="GO:0005886">
    <property type="term" value="C:plasma membrane"/>
    <property type="evidence" value="ECO:0007669"/>
    <property type="project" value="UniProtKB-SubCell"/>
</dbReference>
<evidence type="ECO:0000256" key="7">
    <source>
        <dbReference type="ARBA" id="ARBA00023136"/>
    </source>
</evidence>
<feature type="transmembrane region" description="Helical" evidence="8">
    <location>
        <begin position="23"/>
        <end position="40"/>
    </location>
</feature>
<comment type="subcellular location">
    <subcellularLocation>
        <location evidence="1">Cell membrane</location>
        <topology evidence="1">Multi-pass membrane protein</topology>
    </subcellularLocation>
</comment>
<evidence type="ECO:0000256" key="8">
    <source>
        <dbReference type="SAM" id="Phobius"/>
    </source>
</evidence>
<keyword evidence="3" id="KW-1003">Cell membrane</keyword>
<sequence length="500" mass="55769">MVSSNPLFSGRWELTKWDSLNDIWPEMIFFTGVSVLVTLISTNVHNLGISSSLLTVLGTILGLVISFRTSSAYDRYWEGRRLWTTVILGSRTLASLIWIHPAPLLINEDQRKMERRLKATLEKKTMVGLVQAFSIAVKHFLRGEPGVYYEDLYPLISFLPRYSPTTGGGHVLSAIFSPSLEAPVLQRFRSGSVASRGTGHSAHASVTTIRLDIPNGAVPGIVAHADAKTSIPLDTLENGEVDLLPAQCPPRVRVYDYLPILYIFKPLVWLARKTLFLLKLRKDPSLDDDDRDAFGKKKRPEHLDGNVPLEICLYISSYLATVGRDGLVPPPTLGNLVTAVNSLQDAFASLERVATSPIPFAYQAHLRMFTWLYLIFLPFQLYPSFGYLTIPAQALATFLIVGLVEIGHEIENPFNYDANDLDLDAFCRQVAHELAQITAHSPPDPWEYIFNSENKPLAPGDTRSADMLVQSATTQAVGRALEDTRATLYKNFIDITQKHY</sequence>
<evidence type="ECO:0000256" key="2">
    <source>
        <dbReference type="ARBA" id="ARBA00022448"/>
    </source>
</evidence>
<keyword evidence="7 8" id="KW-0472">Membrane</keyword>
<dbReference type="InterPro" id="IPR044669">
    <property type="entry name" value="YneE/VCCN1/2-like"/>
</dbReference>
<feature type="transmembrane region" description="Helical" evidence="8">
    <location>
        <begin position="87"/>
        <end position="106"/>
    </location>
</feature>
<keyword evidence="10" id="KW-1185">Reference proteome</keyword>
<keyword evidence="5 8" id="KW-1133">Transmembrane helix</keyword>
<dbReference type="STRING" id="1353952.A0A165I498"/>
<evidence type="ECO:0000256" key="3">
    <source>
        <dbReference type="ARBA" id="ARBA00022475"/>
    </source>
</evidence>
<dbReference type="InParanoid" id="A0A165I498"/>
<dbReference type="Pfam" id="PF25539">
    <property type="entry name" value="Bestrophin_2"/>
    <property type="match status" value="2"/>
</dbReference>
<keyword evidence="6" id="KW-0406">Ion transport</keyword>
<reference evidence="9 10" key="1">
    <citation type="journal article" date="2016" name="Mol. Biol. Evol.">
        <title>Comparative Genomics of Early-Diverging Mushroom-Forming Fungi Provides Insights into the Origins of Lignocellulose Decay Capabilities.</title>
        <authorList>
            <person name="Nagy L.G."/>
            <person name="Riley R."/>
            <person name="Tritt A."/>
            <person name="Adam C."/>
            <person name="Daum C."/>
            <person name="Floudas D."/>
            <person name="Sun H."/>
            <person name="Yadav J.S."/>
            <person name="Pangilinan J."/>
            <person name="Larsson K.H."/>
            <person name="Matsuura K."/>
            <person name="Barry K."/>
            <person name="Labutti K."/>
            <person name="Kuo R."/>
            <person name="Ohm R.A."/>
            <person name="Bhattacharya S.S."/>
            <person name="Shirouzu T."/>
            <person name="Yoshinaga Y."/>
            <person name="Martin F.M."/>
            <person name="Grigoriev I.V."/>
            <person name="Hibbett D.S."/>
        </authorList>
    </citation>
    <scope>NUCLEOTIDE SEQUENCE [LARGE SCALE GENOMIC DNA]</scope>
    <source>
        <strain evidence="9 10">HHB12733</strain>
    </source>
</reference>
<dbReference type="PANTHER" id="PTHR33281">
    <property type="entry name" value="UPF0187 PROTEIN YNEE"/>
    <property type="match status" value="1"/>
</dbReference>
<dbReference type="OrthoDB" id="1368at2759"/>
<evidence type="ECO:0000313" key="9">
    <source>
        <dbReference type="EMBL" id="KZT60110.1"/>
    </source>
</evidence>
<protein>
    <submittedName>
        <fullName evidence="9">UPF0187-domain-containing protein</fullName>
    </submittedName>
</protein>
<name>A0A165I498_9BASI</name>
<feature type="transmembrane region" description="Helical" evidence="8">
    <location>
        <begin position="47"/>
        <end position="67"/>
    </location>
</feature>
<accession>A0A165I498</accession>
<evidence type="ECO:0000256" key="5">
    <source>
        <dbReference type="ARBA" id="ARBA00022989"/>
    </source>
</evidence>
<evidence type="ECO:0000313" key="10">
    <source>
        <dbReference type="Proteomes" id="UP000076842"/>
    </source>
</evidence>
<dbReference type="AlphaFoldDB" id="A0A165I498"/>
<proteinExistence type="predicted"/>
<gene>
    <name evidence="9" type="ORF">CALCODRAFT_429944</name>
</gene>
<dbReference type="Proteomes" id="UP000076842">
    <property type="component" value="Unassembled WGS sequence"/>
</dbReference>
<organism evidence="9 10">
    <name type="scientific">Calocera cornea HHB12733</name>
    <dbReference type="NCBI Taxonomy" id="1353952"/>
    <lineage>
        <taxon>Eukaryota</taxon>
        <taxon>Fungi</taxon>
        <taxon>Dikarya</taxon>
        <taxon>Basidiomycota</taxon>
        <taxon>Agaricomycotina</taxon>
        <taxon>Dacrymycetes</taxon>
        <taxon>Dacrymycetales</taxon>
        <taxon>Dacrymycetaceae</taxon>
        <taxon>Calocera</taxon>
    </lineage>
</organism>
<keyword evidence="2" id="KW-0813">Transport</keyword>
<evidence type="ECO:0000256" key="6">
    <source>
        <dbReference type="ARBA" id="ARBA00023065"/>
    </source>
</evidence>
<evidence type="ECO:0000256" key="4">
    <source>
        <dbReference type="ARBA" id="ARBA00022692"/>
    </source>
</evidence>